<reference evidence="4 5" key="1">
    <citation type="submission" date="2019-10" db="EMBL/GenBank/DDBJ databases">
        <title>Genomic and transcriptomic insights into the perfect genentic adaptation of a filamentous nitrogen-fixing cyanobacterium to rice fields.</title>
        <authorList>
            <person name="Chen Z."/>
        </authorList>
    </citation>
    <scope>NUCLEOTIDE SEQUENCE [LARGE SCALE GENOMIC DNA]</scope>
    <source>
        <strain evidence="4">CCNUC1</strain>
    </source>
</reference>
<dbReference type="GO" id="GO:0008483">
    <property type="term" value="F:transaminase activity"/>
    <property type="evidence" value="ECO:0007669"/>
    <property type="project" value="UniProtKB-KW"/>
</dbReference>
<evidence type="ECO:0000313" key="4">
    <source>
        <dbReference type="EMBL" id="QFS50802.1"/>
    </source>
</evidence>
<evidence type="ECO:0000256" key="3">
    <source>
        <dbReference type="RuleBase" id="RU003560"/>
    </source>
</evidence>
<accession>A0A5P8WE34</accession>
<dbReference type="GO" id="GO:0030170">
    <property type="term" value="F:pyridoxal phosphate binding"/>
    <property type="evidence" value="ECO:0007669"/>
    <property type="project" value="InterPro"/>
</dbReference>
<name>A0A5P8WE34_9NOSO</name>
<protein>
    <submittedName>
        <fullName evidence="4">Aspartate aminotransferase family protein</fullName>
    </submittedName>
</protein>
<evidence type="ECO:0000313" key="5">
    <source>
        <dbReference type="Proteomes" id="UP000326678"/>
    </source>
</evidence>
<organism evidence="4 5">
    <name type="scientific">Nostoc sphaeroides CCNUC1</name>
    <dbReference type="NCBI Taxonomy" id="2653204"/>
    <lineage>
        <taxon>Bacteria</taxon>
        <taxon>Bacillati</taxon>
        <taxon>Cyanobacteriota</taxon>
        <taxon>Cyanophyceae</taxon>
        <taxon>Nostocales</taxon>
        <taxon>Nostocaceae</taxon>
        <taxon>Nostoc</taxon>
    </lineage>
</organism>
<dbReference type="KEGG" id="nsh:GXM_08296"/>
<dbReference type="AlphaFoldDB" id="A0A5P8WE34"/>
<dbReference type="InterPro" id="IPR015424">
    <property type="entry name" value="PyrdxlP-dep_Trfase"/>
</dbReference>
<dbReference type="RefSeq" id="WP_152592441.1">
    <property type="nucleotide sequence ID" value="NZ_CP045227.1"/>
</dbReference>
<dbReference type="PANTHER" id="PTHR43713:SF3">
    <property type="entry name" value="GLUTAMATE-1-SEMIALDEHYDE 2,1-AMINOMUTASE 1, CHLOROPLASTIC-RELATED"/>
    <property type="match status" value="1"/>
</dbReference>
<dbReference type="CDD" id="cd00610">
    <property type="entry name" value="OAT_like"/>
    <property type="match status" value="1"/>
</dbReference>
<dbReference type="Proteomes" id="UP000326678">
    <property type="component" value="Chromosome Gxm2"/>
</dbReference>
<dbReference type="InterPro" id="IPR015421">
    <property type="entry name" value="PyrdxlP-dep_Trfase_major"/>
</dbReference>
<keyword evidence="4" id="KW-0808">Transferase</keyword>
<dbReference type="Gene3D" id="3.90.1150.10">
    <property type="entry name" value="Aspartate Aminotransferase, domain 1"/>
    <property type="match status" value="1"/>
</dbReference>
<keyword evidence="2 3" id="KW-0663">Pyridoxal phosphate</keyword>
<evidence type="ECO:0000256" key="1">
    <source>
        <dbReference type="ARBA" id="ARBA00001933"/>
    </source>
</evidence>
<comment type="cofactor">
    <cofactor evidence="1">
        <name>pyridoxal 5'-phosphate</name>
        <dbReference type="ChEBI" id="CHEBI:597326"/>
    </cofactor>
</comment>
<dbReference type="Pfam" id="PF00202">
    <property type="entry name" value="Aminotran_3"/>
    <property type="match status" value="1"/>
</dbReference>
<dbReference type="SUPFAM" id="SSF53383">
    <property type="entry name" value="PLP-dependent transferases"/>
    <property type="match status" value="1"/>
</dbReference>
<dbReference type="EMBL" id="CP045227">
    <property type="protein sequence ID" value="QFS50802.1"/>
    <property type="molecule type" value="Genomic_DNA"/>
</dbReference>
<keyword evidence="4" id="KW-0032">Aminotransferase</keyword>
<keyword evidence="5" id="KW-1185">Reference proteome</keyword>
<evidence type="ECO:0000256" key="2">
    <source>
        <dbReference type="ARBA" id="ARBA00022898"/>
    </source>
</evidence>
<sequence>MQTQELNLPQLPNENGLNNHQQQYLNDFIQCYNQKTPTSKKQAHTYRHVLADVRGSAGFRAAIKEIVYPIVGKYASGSRMWDIDGNEYVDLMMGFGVNLFGYNPEFIKEALTERLEQGIHIGPQSDLAGEVAELFSELTGMERVTFSNTGTEAVITALRLARAATGRHKIAMFSGSYHGHSDTSLVKAQIQGEVTQVVPMFPGVSPSVVADALVLQYGNLQSLETIKQHQTELAAVIVEPVQNSRPDIQPKEFLHQLRKLTQDAGIVLIFDEMLTGFRIHPGGAQAWFGVQADIATYGKIVGGGMPIGAIAGKAEYMDRIDGGMWNFGDTSAPQVQTTFFAGTYCKHPLSMAAARAVLKYLKIQGSSLQEELNQRTSQFIQQLNSYFEEDGVPIKLSNCGSIFNDVPFGDPSNLANSPASANMDLIYYHLIHKGVFLRPGGGLLSTAHTDEDLNFIIQAVKESVKELRNGGFIP</sequence>
<dbReference type="InterPro" id="IPR015422">
    <property type="entry name" value="PyrdxlP-dep_Trfase_small"/>
</dbReference>
<gene>
    <name evidence="4" type="ORF">GXM_08296</name>
</gene>
<dbReference type="Gene3D" id="3.40.640.10">
    <property type="entry name" value="Type I PLP-dependent aspartate aminotransferase-like (Major domain)"/>
    <property type="match status" value="1"/>
</dbReference>
<comment type="similarity">
    <text evidence="3">Belongs to the class-III pyridoxal-phosphate-dependent aminotransferase family.</text>
</comment>
<dbReference type="PANTHER" id="PTHR43713">
    <property type="entry name" value="GLUTAMATE-1-SEMIALDEHYDE 2,1-AMINOMUTASE"/>
    <property type="match status" value="1"/>
</dbReference>
<dbReference type="InterPro" id="IPR005814">
    <property type="entry name" value="Aminotrans_3"/>
</dbReference>
<proteinExistence type="inferred from homology"/>